<feature type="domain" description="Casparian strip membrane protein" evidence="10">
    <location>
        <begin position="29"/>
        <end position="181"/>
    </location>
</feature>
<dbReference type="InterPro" id="IPR044173">
    <property type="entry name" value="CASPL"/>
</dbReference>
<keyword evidence="6 8" id="KW-1133">Transmembrane helix</keyword>
<feature type="transmembrane region" description="Helical" evidence="8">
    <location>
        <begin position="35"/>
        <end position="53"/>
    </location>
</feature>
<evidence type="ECO:0000256" key="6">
    <source>
        <dbReference type="ARBA" id="ARBA00022989"/>
    </source>
</evidence>
<dbReference type="NCBIfam" id="TIGR01569">
    <property type="entry name" value="A_tha_TIGR01569"/>
    <property type="match status" value="1"/>
</dbReference>
<name>A0AAV7F9I1_ARIFI</name>
<feature type="transmembrane region" description="Helical" evidence="8">
    <location>
        <begin position="82"/>
        <end position="105"/>
    </location>
</feature>
<dbReference type="AlphaFoldDB" id="A0AAV7F9I1"/>
<proteinExistence type="inferred from homology"/>
<dbReference type="InterPro" id="IPR006459">
    <property type="entry name" value="CASP/CASPL"/>
</dbReference>
<comment type="subunit">
    <text evidence="3 8">Homodimer and heterodimers.</text>
</comment>
<reference evidence="11 12" key="1">
    <citation type="submission" date="2021-07" db="EMBL/GenBank/DDBJ databases">
        <title>The Aristolochia fimbriata genome: insights into angiosperm evolution, floral development and chemical biosynthesis.</title>
        <authorList>
            <person name="Jiao Y."/>
        </authorList>
    </citation>
    <scope>NUCLEOTIDE SEQUENCE [LARGE SCALE GENOMIC DNA]</scope>
    <source>
        <strain evidence="11">IBCAS-2021</strain>
        <tissue evidence="11">Leaf</tissue>
    </source>
</reference>
<dbReference type="PANTHER" id="PTHR36488">
    <property type="entry name" value="CASP-LIKE PROTEIN 1U1"/>
    <property type="match status" value="1"/>
</dbReference>
<dbReference type="Proteomes" id="UP000825729">
    <property type="component" value="Unassembled WGS sequence"/>
</dbReference>
<evidence type="ECO:0000256" key="2">
    <source>
        <dbReference type="ARBA" id="ARBA00007651"/>
    </source>
</evidence>
<feature type="transmembrane region" description="Helical" evidence="8">
    <location>
        <begin position="117"/>
        <end position="146"/>
    </location>
</feature>
<evidence type="ECO:0000256" key="1">
    <source>
        <dbReference type="ARBA" id="ARBA00004651"/>
    </source>
</evidence>
<evidence type="ECO:0000313" key="12">
    <source>
        <dbReference type="Proteomes" id="UP000825729"/>
    </source>
</evidence>
<keyword evidence="12" id="KW-1185">Reference proteome</keyword>
<feature type="transmembrane region" description="Helical" evidence="8">
    <location>
        <begin position="172"/>
        <end position="194"/>
    </location>
</feature>
<sequence>MASSTDKVYEKSTAAASESQGRSSPPATNLSVVDFSLRFLVFAATLTALIVMVTSKQTELVTLPVILLQTFRSAKFQHSPAFIYFVVVMCVACAYALLTLAAAFTSIFKPFPSSKSLMLLVFFDALFAGIVSTATGAAAGVAYIGLKGNTHVGWMKICGTFDKFCRHAGSSLALALFASVLLLLLVMLSTYSLYRRSR</sequence>
<evidence type="ECO:0000256" key="3">
    <source>
        <dbReference type="ARBA" id="ARBA00011489"/>
    </source>
</evidence>
<evidence type="ECO:0000256" key="7">
    <source>
        <dbReference type="ARBA" id="ARBA00023136"/>
    </source>
</evidence>
<comment type="caution">
    <text evidence="11">The sequence shown here is derived from an EMBL/GenBank/DDBJ whole genome shotgun (WGS) entry which is preliminary data.</text>
</comment>
<evidence type="ECO:0000313" key="11">
    <source>
        <dbReference type="EMBL" id="KAG9457588.1"/>
    </source>
</evidence>
<evidence type="ECO:0000256" key="8">
    <source>
        <dbReference type="RuleBase" id="RU361233"/>
    </source>
</evidence>
<evidence type="ECO:0000256" key="5">
    <source>
        <dbReference type="ARBA" id="ARBA00022692"/>
    </source>
</evidence>
<evidence type="ECO:0000256" key="4">
    <source>
        <dbReference type="ARBA" id="ARBA00022475"/>
    </source>
</evidence>
<feature type="compositionally biased region" description="Polar residues" evidence="9">
    <location>
        <begin position="14"/>
        <end position="27"/>
    </location>
</feature>
<keyword evidence="7 8" id="KW-0472">Membrane</keyword>
<protein>
    <recommendedName>
        <fullName evidence="8">CASP-like protein</fullName>
    </recommendedName>
</protein>
<gene>
    <name evidence="11" type="ORF">H6P81_002096</name>
</gene>
<comment type="subcellular location">
    <subcellularLocation>
        <location evidence="1 8">Cell membrane</location>
        <topology evidence="1 8">Multi-pass membrane protein</topology>
    </subcellularLocation>
</comment>
<dbReference type="InterPro" id="IPR006702">
    <property type="entry name" value="CASP_dom"/>
</dbReference>
<keyword evidence="5 8" id="KW-0812">Transmembrane</keyword>
<evidence type="ECO:0000259" key="10">
    <source>
        <dbReference type="Pfam" id="PF04535"/>
    </source>
</evidence>
<comment type="similarity">
    <text evidence="2 8">Belongs to the Casparian strip membrane proteins (CASP) family.</text>
</comment>
<dbReference type="EMBL" id="JAINDJ010000002">
    <property type="protein sequence ID" value="KAG9457588.1"/>
    <property type="molecule type" value="Genomic_DNA"/>
</dbReference>
<keyword evidence="4 8" id="KW-1003">Cell membrane</keyword>
<evidence type="ECO:0000256" key="9">
    <source>
        <dbReference type="SAM" id="MobiDB-lite"/>
    </source>
</evidence>
<accession>A0AAV7F9I1</accession>
<organism evidence="11 12">
    <name type="scientific">Aristolochia fimbriata</name>
    <name type="common">White veined hardy Dutchman's pipe vine</name>
    <dbReference type="NCBI Taxonomy" id="158543"/>
    <lineage>
        <taxon>Eukaryota</taxon>
        <taxon>Viridiplantae</taxon>
        <taxon>Streptophyta</taxon>
        <taxon>Embryophyta</taxon>
        <taxon>Tracheophyta</taxon>
        <taxon>Spermatophyta</taxon>
        <taxon>Magnoliopsida</taxon>
        <taxon>Magnoliidae</taxon>
        <taxon>Piperales</taxon>
        <taxon>Aristolochiaceae</taxon>
        <taxon>Aristolochia</taxon>
    </lineage>
</organism>
<dbReference type="PANTHER" id="PTHR36488:SF8">
    <property type="entry name" value="CASP-LIKE PROTEIN 1U1"/>
    <property type="match status" value="1"/>
</dbReference>
<dbReference type="GO" id="GO:0005886">
    <property type="term" value="C:plasma membrane"/>
    <property type="evidence" value="ECO:0007669"/>
    <property type="project" value="UniProtKB-SubCell"/>
</dbReference>
<dbReference type="Pfam" id="PF04535">
    <property type="entry name" value="CASP_dom"/>
    <property type="match status" value="1"/>
</dbReference>
<feature type="region of interest" description="Disordered" evidence="9">
    <location>
        <begin position="1"/>
        <end position="27"/>
    </location>
</feature>